<keyword evidence="1" id="KW-0812">Transmembrane</keyword>
<dbReference type="EMBL" id="MFEH01000001">
    <property type="protein sequence ID" value="OGE74198.1"/>
    <property type="molecule type" value="Genomic_DNA"/>
</dbReference>
<feature type="domain" description="Transcriptional repressor PaaX-like central Cas2-like" evidence="2">
    <location>
        <begin position="96"/>
        <end position="171"/>
    </location>
</feature>
<evidence type="ECO:0000313" key="4">
    <source>
        <dbReference type="Proteomes" id="UP000177610"/>
    </source>
</evidence>
<keyword evidence="1" id="KW-1133">Transmembrane helix</keyword>
<evidence type="ECO:0000313" key="3">
    <source>
        <dbReference type="EMBL" id="OGE74198.1"/>
    </source>
</evidence>
<dbReference type="Proteomes" id="UP000177610">
    <property type="component" value="Unassembled WGS sequence"/>
</dbReference>
<dbReference type="Pfam" id="PF20803">
    <property type="entry name" value="PaaX_M"/>
    <property type="match status" value="1"/>
</dbReference>
<organism evidence="3 4">
    <name type="scientific">Candidatus Doudnabacteria bacterium RIFCSPHIGHO2_01_FULL_41_86</name>
    <dbReference type="NCBI Taxonomy" id="1817821"/>
    <lineage>
        <taxon>Bacteria</taxon>
        <taxon>Candidatus Doudnaibacteriota</taxon>
    </lineage>
</organism>
<feature type="transmembrane region" description="Helical" evidence="1">
    <location>
        <begin position="12"/>
        <end position="31"/>
    </location>
</feature>
<dbReference type="Gene3D" id="3.30.70.2650">
    <property type="match status" value="1"/>
</dbReference>
<name>A0A1F5N9F2_9BACT</name>
<dbReference type="AlphaFoldDB" id="A0A1F5N9F2"/>
<keyword evidence="1" id="KW-0472">Membrane</keyword>
<dbReference type="SUPFAM" id="SSF143430">
    <property type="entry name" value="TTP0101/SSO1404-like"/>
    <property type="match status" value="1"/>
</dbReference>
<sequence length="181" mass="21359">MAKRSEIAKDILYVLSKVGILAVVIVAPGMAEIFRQYDLYKKYSKTQIDRSFKGLENSRMVSIGQEGDKTVIKLTKKGKEKWLKFKIDDMKIKPQKKWDRKWRLVTYDIPVEFNNNRKEFTRKLGEIGFELVQKSLWACPYPCEDEVDFLKEIYEIRPFVRLITAEEIDIKADLIKRFKLG</sequence>
<evidence type="ECO:0000259" key="2">
    <source>
        <dbReference type="Pfam" id="PF20803"/>
    </source>
</evidence>
<evidence type="ECO:0000256" key="1">
    <source>
        <dbReference type="SAM" id="Phobius"/>
    </source>
</evidence>
<proteinExistence type="predicted"/>
<dbReference type="InterPro" id="IPR048846">
    <property type="entry name" value="PaaX-like_central"/>
</dbReference>
<gene>
    <name evidence="3" type="ORF">A2717_01465</name>
</gene>
<comment type="caution">
    <text evidence="3">The sequence shown here is derived from an EMBL/GenBank/DDBJ whole genome shotgun (WGS) entry which is preliminary data.</text>
</comment>
<protein>
    <recommendedName>
        <fullName evidence="2">Transcriptional repressor PaaX-like central Cas2-like domain-containing protein</fullName>
    </recommendedName>
</protein>
<accession>A0A1F5N9F2</accession>
<reference evidence="3 4" key="1">
    <citation type="journal article" date="2016" name="Nat. Commun.">
        <title>Thousands of microbial genomes shed light on interconnected biogeochemical processes in an aquifer system.</title>
        <authorList>
            <person name="Anantharaman K."/>
            <person name="Brown C.T."/>
            <person name="Hug L.A."/>
            <person name="Sharon I."/>
            <person name="Castelle C.J."/>
            <person name="Probst A.J."/>
            <person name="Thomas B.C."/>
            <person name="Singh A."/>
            <person name="Wilkins M.J."/>
            <person name="Karaoz U."/>
            <person name="Brodie E.L."/>
            <person name="Williams K.H."/>
            <person name="Hubbard S.S."/>
            <person name="Banfield J.F."/>
        </authorList>
    </citation>
    <scope>NUCLEOTIDE SEQUENCE [LARGE SCALE GENOMIC DNA]</scope>
</reference>